<proteinExistence type="predicted"/>
<dbReference type="EMBL" id="EU916176">
    <property type="protein sequence ID" value="ACH46828.1"/>
    <property type="molecule type" value="Genomic_DNA"/>
</dbReference>
<dbReference type="GeneID" id="6804859"/>
<protein>
    <submittedName>
        <fullName evidence="1">Uncharacterized protein</fullName>
    </submittedName>
</protein>
<accession>B5LWG5</accession>
<evidence type="ECO:0000313" key="2">
    <source>
        <dbReference type="Proteomes" id="UP000204092"/>
    </source>
</evidence>
<evidence type="ECO:0000313" key="1">
    <source>
        <dbReference type="EMBL" id="ACH46828.1"/>
    </source>
</evidence>
<sequence length="276" mass="30202">MDSLFVDTKTGLVGASSLMKLILPCVHDNTLRRLIRQVLNKDSAIGDKTSGKSTRVLTIDESIYLIDNVQFRGSEAWREANGDTFKADMIKHVKARMTPAVADIGGSGHVSNTETRAASLQKWLRSVNIHDPIRVDEETGLGSLLDVIDTICPGKNAQYGPHTLARILEESTSLSERVRKIKINGGGNITPVADAETIEKIIWLLPGQKAREFCKHLGGSSPNGLAGKKRLGGKLMENASREDYESYIKKKVAFELCRLDHKNAVLAEVMKGVGKP</sequence>
<organism evidence="1 2">
    <name type="scientific">Feldmannia species virus</name>
    <dbReference type="NCBI Taxonomy" id="39420"/>
    <lineage>
        <taxon>Viruses</taxon>
        <taxon>Varidnaviria</taxon>
        <taxon>Bamfordvirae</taxon>
        <taxon>Nucleocytoviricota</taxon>
        <taxon>Megaviricetes</taxon>
        <taxon>Algavirales</taxon>
        <taxon>Phycodnaviridae</taxon>
        <taxon>Phaeovirus</taxon>
        <taxon>Phaeovirus feldmanniae</taxon>
    </lineage>
</organism>
<name>B5LWG5_9PHYC</name>
<dbReference type="KEGG" id="vg:6804859"/>
<dbReference type="RefSeq" id="YP_002154698.1">
    <property type="nucleotide sequence ID" value="NC_011183.1"/>
</dbReference>
<keyword evidence="2" id="KW-1185">Reference proteome</keyword>
<reference evidence="1 2" key="1">
    <citation type="journal article" date="2009" name="Virology">
        <title>Genomic analysis of the smallest giant virus--Feldmannia sp. virus 158.</title>
        <authorList>
            <person name="Schroeder D.C."/>
            <person name="Park Y."/>
            <person name="Yoon H.M."/>
            <person name="Lee Y.S."/>
            <person name="Kang S.W."/>
            <person name="Meints R.H."/>
            <person name="Ivey R.G."/>
            <person name="Choi T.J."/>
        </authorList>
    </citation>
    <scope>NUCLEOTIDE SEQUENCE [LARGE SCALE GENOMIC DNA]</scope>
    <source>
        <strain evidence="1">FsV-158</strain>
    </source>
</reference>
<dbReference type="Proteomes" id="UP000204092">
    <property type="component" value="Segment"/>
</dbReference>